<dbReference type="Gene3D" id="2.180.10.10">
    <property type="entry name" value="RHS repeat-associated core"/>
    <property type="match status" value="1"/>
</dbReference>
<dbReference type="NCBIfam" id="TIGR01643">
    <property type="entry name" value="YD_repeat_2x"/>
    <property type="match status" value="1"/>
</dbReference>
<accession>A0A0K1JNC4</accession>
<feature type="compositionally biased region" description="Low complexity" evidence="1">
    <location>
        <begin position="1644"/>
        <end position="1660"/>
    </location>
</feature>
<dbReference type="PANTHER" id="PTHR32305">
    <property type="match status" value="1"/>
</dbReference>
<evidence type="ECO:0000313" key="2">
    <source>
        <dbReference type="EMBL" id="AKU18209.1"/>
    </source>
</evidence>
<sequence>MVSARAQGSPVEVEDLRAEFTSTWANPDGTLTTKASTGQLRFRDKSGSWKNVDLAIKEQDGALVADSTPEQISLAGPLKSASKVAKAAGAGSGSDAVGASVGSDRQVLLGWAKKLGKPVVSGSAVTYADATPGVDLRIQMTRSGYETFFVVKDKSALAASVADGGPAKGRVAFEVPVKTKGLTARSEKDGSVSFIGKKDKVVSRLVAPEAWDATLDKASGLPAAHTPVRLDVEQKGKGTATVTVSIDAKWATDTARQFPLTIDPSYATTNVAPSLDTRVQTDGGNVDYSTDNELRVGTYAVGAPVARSFLNFPLAGISGKQVQAASLSLYETYSSSCSARRMNVVKSTAASTATRWNNQPTLSGVAGYATFAKGNSSSCPAARQSIAVTQLAKDWAASGSSGSVALQAADESDTYGWKRFASSETATPPYLSVTYNRPPNAAAAPTFLATGGAQGIGYVRGARVTFTTKVTDPDASRAKAWIEVHSNTTGNNRLGYCDTSVAASASSVSCVPAVDLPEGATSYVRARGTDELGLGGPWSGWTKIRRASYAPQPATVSCPGYANGTWSDTAPAADVTCTIATTQTNIYSATRVDVYVDGAATPTKSVSSYTQATSQTVTFPKTANGGHQIRVVAVGPSLLSTTTTSAFGWGNASLTSPVPLSTTSGKMTFSAVGPPKGGASSVTAKVRWRVAGQGGNETTGWTDGGTLPVTFGAGGMAQASGAWDTQLATTDSAGIAIPARTPVLLDVQVCLDYSGAQQCTWSQSATSISRVPHAFGDGFPTQDAGPGQVAQFTGEFSMSETDGTAPALSGDLSVSRSHLSFTGDGTLTGWPSADLANSVFGPGWTASWDGPEAGTASMNLVDNTRVDGTMVLLDDDGGALVFQQPGDTRVAAKAGTYEPATQDTIDEGMKLVVSGTGTAARVVVTEEDGTATTYSPVTTPATGAWTWSPLQVAEPGAAGTTSYTRDTSGRITRILAGLPDGMTAADCPTTGTMQAGCRALNITYATATTATSTTPGDVAGQVKSISTTLWDPATSAMKTTTIATYAYDSSKRMVKATDGLTNLTTGYTWDGTSTRVASVTPPGQAAYRISYSTDGGKGSRVKQVTRDPAESGGSSSALASFVYDMDPAELGSPELTATKVGTWYQKSAPTKGFAMFGPEHPVSSTTSVGLDDWQYADLAYTDDQGYTVNTASYGAGQWLINATDYDAKGNTIRGFTPEAIGSVQALGAPSPEIADTFSSQTVYNEDIKNSAGVVTVPAGTLVTDSLTPVREMTLPDGRVITARIKSHTTYDEGAPNGNVNPATSGPYNLATTVRTTVLGSDIGPGGSGDVELSKTTNGYDPVVTGDTSGWDLGNPTSVTQGGTAVVTRYDPSGRVIETRQPAATSTASAGTTRTVYYTAGANSVDPACGGTANAKAWAGSPCRVFPGAAPSAGPVLPDTRSTGYDMWLNSTSEVETAGSVTRTTTSRYDTAGRKVFEQTTANIPGSTALPATFTKFNATTGLVDYEGNANAAGTDATTQRTTTTYDGWGRAVSYTNDQGETTTTSYNAAGQVGSVTDPKGTKTFTYDGTDAAGKTERRGAATKVVISRAGTGGALTFTGAYDRAGALTRQDLPGQVTATTDTNILGQEVGMSYEGQVTPVTASTDPETGDTTWTPGTPTRGDWLGWSIDRDGLGRMAREYTGSGAAFDPSLGEAEPGATGTQPVGSAQAYDRAYTYDEAGRLTKVIDRTAAVSVGPVTPDTPSSVIGQCQVREYGYAGDPGKNGARTSWKITGYLGDQCGSGTPVGALDASHSYDTADRLTTGMSVNGGPAGGAYVYDAFGRQTTIPGADAPDRSGQDVTLGYYDNDLPKAVAEGTTSTQFALDAGGRRSTQTTTTSAGTATAVRHYTDDSDNPGWVVNTPASGGAATTTRFVEGISSELGAMITDTGEANISLSNPHGDNVTAVTIPADTSGDTACAGITGWEDATEYGGPALSDISTNRDPSVVGPLGYGWLGASQRSTTVETAGLTLMGVRYYNWVTGAFTGPDPVPGGNDTSYGYPNDPINSNDTTGEINAIERGGGTSATWNWNWKPKKKRCGLGCRIHSVARKTVRSVRRAVPRPVKRVVVRAGYRAVSGGYRAALWANRSHCTWMEGMRVCRGGRFRLWGRGGTTIGGVYATDWNPQHWTSARLRHEKVHRRQWRRYGLWFGYMYLRAGSNPCRNKWERRAGLIDGGYPC</sequence>
<gene>
    <name evidence="2" type="ORF">VV02_24090</name>
</gene>
<feature type="region of interest" description="Disordered" evidence="1">
    <location>
        <begin position="1096"/>
        <end position="1115"/>
    </location>
</feature>
<organism evidence="2 3">
    <name type="scientific">Luteipulveratus mongoliensis</name>
    <dbReference type="NCBI Taxonomy" id="571913"/>
    <lineage>
        <taxon>Bacteria</taxon>
        <taxon>Bacillati</taxon>
        <taxon>Actinomycetota</taxon>
        <taxon>Actinomycetes</taxon>
        <taxon>Micrococcales</taxon>
        <taxon>Dermacoccaceae</taxon>
        <taxon>Luteipulveratus</taxon>
    </lineage>
</organism>
<evidence type="ECO:0000256" key="1">
    <source>
        <dbReference type="SAM" id="MobiDB-lite"/>
    </source>
</evidence>
<feature type="region of interest" description="Disordered" evidence="1">
    <location>
        <begin position="1640"/>
        <end position="1660"/>
    </location>
</feature>
<dbReference type="Proteomes" id="UP000066480">
    <property type="component" value="Chromosome"/>
</dbReference>
<dbReference type="KEGG" id="lmoi:VV02_24090"/>
<dbReference type="EMBL" id="CP011112">
    <property type="protein sequence ID" value="AKU18209.1"/>
    <property type="molecule type" value="Genomic_DNA"/>
</dbReference>
<proteinExistence type="predicted"/>
<dbReference type="InterPro" id="IPR031325">
    <property type="entry name" value="RHS_repeat"/>
</dbReference>
<reference evidence="2 3" key="1">
    <citation type="submission" date="2015-03" db="EMBL/GenBank/DDBJ databases">
        <title>Luteipulveratus halotolerans sp. nov., a novel actinobacterium (Dermacoccaceae) from Sarawak, Malaysia.</title>
        <authorList>
            <person name="Juboi H."/>
            <person name="Basik A."/>
            <person name="Shamsul S.S."/>
            <person name="Arnold P."/>
            <person name="Schmitt E.K."/>
            <person name="Sanglier J.-J."/>
            <person name="Yeo T."/>
        </authorList>
    </citation>
    <scope>NUCLEOTIDE SEQUENCE [LARGE SCALE GENOMIC DNA]</scope>
    <source>
        <strain evidence="2 3">MN07-A0370</strain>
    </source>
</reference>
<dbReference type="InterPro" id="IPR050708">
    <property type="entry name" value="T6SS_VgrG/RHS"/>
</dbReference>
<evidence type="ECO:0000313" key="3">
    <source>
        <dbReference type="Proteomes" id="UP000066480"/>
    </source>
</evidence>
<keyword evidence="3" id="KW-1185">Reference proteome</keyword>
<name>A0A0K1JNC4_9MICO</name>
<dbReference type="PANTHER" id="PTHR32305:SF15">
    <property type="entry name" value="PROTEIN RHSA-RELATED"/>
    <property type="match status" value="1"/>
</dbReference>
<dbReference type="PATRIC" id="fig|571913.6.peg.4879"/>
<protein>
    <submittedName>
        <fullName evidence="2">Uncharacterized protein</fullName>
    </submittedName>
</protein>
<dbReference type="InterPro" id="IPR006530">
    <property type="entry name" value="YD"/>
</dbReference>
<dbReference type="Pfam" id="PF05593">
    <property type="entry name" value="RHS_repeat"/>
    <property type="match status" value="1"/>
</dbReference>
<dbReference type="STRING" id="571913.VV02_24090"/>